<name>A0A699HPS1_TANCI</name>
<sequence>MYKENLAKFWYSDKTLENFKVSLSILAGGIYGDVEVNTFRNAIDAHYLIHYSEYVAPPSIDIILYRVDGGEFMRIMVIYGLLWLIIPFGSLANGINIDYASIFWEDIIIKLNKKQMEKVVPYTRFLSLLIMHKMKEGYRDGDVTLYPTQVFSANNWALKPNQPEEDPFAYHMLAICFAAKPVTKKHSTSLKQPSVSSKEATKGRSSKAPTGSKTGHLKKKKDSSSTIESNPSQTSVSTPVVTEIHKEDQQATGGPKSLGVTGEEIVDHQLSSGMSTFNLNKPIYSASFIIHSKFASGYDASANSTAKADLGKSAPSDFIPQQQGMIEETKNTSYDQLFAGTDLHVLADQTKSVSEGLKIVLNQSTSDKGASNIAKQIEEVEASSTIKLKDLVKLTKMDFMLPQTLKLKMLKFLNIHLPSKKIKKIDFVTEGGKYIYLNEEKINHQKKIEKEAKAQAAKHKSKVRKEELVDLLGPEVVNKYYNDKLQYDRYYDKMLNRIAKSRITNCDVLIKKGSITLKVYRKDGTSEVIPNFKASDLHLCEWIEVMNACPNRTSKGWKIIYDQICSRMDYIHTTKVELGINLDVPLSK</sequence>
<evidence type="ECO:0000256" key="1">
    <source>
        <dbReference type="SAM" id="MobiDB-lite"/>
    </source>
</evidence>
<accession>A0A699HPS1</accession>
<proteinExistence type="predicted"/>
<organism evidence="3">
    <name type="scientific">Tanacetum cinerariifolium</name>
    <name type="common">Dalmatian daisy</name>
    <name type="synonym">Chrysanthemum cinerariifolium</name>
    <dbReference type="NCBI Taxonomy" id="118510"/>
    <lineage>
        <taxon>Eukaryota</taxon>
        <taxon>Viridiplantae</taxon>
        <taxon>Streptophyta</taxon>
        <taxon>Embryophyta</taxon>
        <taxon>Tracheophyta</taxon>
        <taxon>Spermatophyta</taxon>
        <taxon>Magnoliopsida</taxon>
        <taxon>eudicotyledons</taxon>
        <taxon>Gunneridae</taxon>
        <taxon>Pentapetalae</taxon>
        <taxon>asterids</taxon>
        <taxon>campanulids</taxon>
        <taxon>Asterales</taxon>
        <taxon>Asteraceae</taxon>
        <taxon>Asteroideae</taxon>
        <taxon>Anthemideae</taxon>
        <taxon>Anthemidinae</taxon>
        <taxon>Tanacetum</taxon>
    </lineage>
</organism>
<dbReference type="AlphaFoldDB" id="A0A699HPS1"/>
<feature type="transmembrane region" description="Helical" evidence="2">
    <location>
        <begin position="72"/>
        <end position="92"/>
    </location>
</feature>
<keyword evidence="2" id="KW-1133">Transmembrane helix</keyword>
<keyword evidence="2" id="KW-0472">Membrane</keyword>
<keyword evidence="2" id="KW-0812">Transmembrane</keyword>
<feature type="compositionally biased region" description="Polar residues" evidence="1">
    <location>
        <begin position="224"/>
        <end position="240"/>
    </location>
</feature>
<feature type="compositionally biased region" description="Polar residues" evidence="1">
    <location>
        <begin position="189"/>
        <end position="198"/>
    </location>
</feature>
<dbReference type="EMBL" id="BKCJ010196606">
    <property type="protein sequence ID" value="GEY64660.1"/>
    <property type="molecule type" value="Genomic_DNA"/>
</dbReference>
<comment type="caution">
    <text evidence="3">The sequence shown here is derived from an EMBL/GenBank/DDBJ whole genome shotgun (WGS) entry which is preliminary data.</text>
</comment>
<feature type="region of interest" description="Disordered" evidence="1">
    <location>
        <begin position="187"/>
        <end position="258"/>
    </location>
</feature>
<evidence type="ECO:0000256" key="2">
    <source>
        <dbReference type="SAM" id="Phobius"/>
    </source>
</evidence>
<reference evidence="3" key="1">
    <citation type="journal article" date="2019" name="Sci. Rep.">
        <title>Draft genome of Tanacetum cinerariifolium, the natural source of mosquito coil.</title>
        <authorList>
            <person name="Yamashiro T."/>
            <person name="Shiraishi A."/>
            <person name="Satake H."/>
            <person name="Nakayama K."/>
        </authorList>
    </citation>
    <scope>NUCLEOTIDE SEQUENCE</scope>
</reference>
<evidence type="ECO:0000313" key="3">
    <source>
        <dbReference type="EMBL" id="GEY64660.1"/>
    </source>
</evidence>
<protein>
    <submittedName>
        <fullName evidence="3">Uncharacterized protein</fullName>
    </submittedName>
</protein>
<gene>
    <name evidence="3" type="ORF">Tci_436634</name>
</gene>